<keyword evidence="1" id="KW-0812">Transmembrane</keyword>
<feature type="transmembrane region" description="Helical" evidence="1">
    <location>
        <begin position="67"/>
        <end position="87"/>
    </location>
</feature>
<comment type="caution">
    <text evidence="2">The sequence shown here is derived from an EMBL/GenBank/DDBJ whole genome shotgun (WGS) entry which is preliminary data.</text>
</comment>
<dbReference type="AlphaFoldDB" id="A0AAJ1EXJ9"/>
<proteinExistence type="predicted"/>
<accession>A0AAJ1EXJ9</accession>
<evidence type="ECO:0000256" key="1">
    <source>
        <dbReference type="SAM" id="Phobius"/>
    </source>
</evidence>
<keyword evidence="1" id="KW-1133">Transmembrane helix</keyword>
<evidence type="ECO:0008006" key="4">
    <source>
        <dbReference type="Google" id="ProtNLM"/>
    </source>
</evidence>
<dbReference type="EMBL" id="JAKNHJ010000004">
    <property type="protein sequence ID" value="MCG4617485.1"/>
    <property type="molecule type" value="Genomic_DNA"/>
</dbReference>
<evidence type="ECO:0000313" key="3">
    <source>
        <dbReference type="Proteomes" id="UP001200537"/>
    </source>
</evidence>
<keyword evidence="1" id="KW-0472">Membrane</keyword>
<sequence length="133" mass="15030">MKLPKKWGAHRRRNPSQRRVDDEFLDITSRLDDTGIFAPGPRDYELAEPNDQFQPPKLPANPRLRGGVRLLVITVIVLIAWVATYIAGVDLPGWLHALGFLDLTLFCGLLIYLRPKGRSALTNKWDDDDGARV</sequence>
<organism evidence="2 3">
    <name type="scientific">Varibaculum cambriense</name>
    <dbReference type="NCBI Taxonomy" id="184870"/>
    <lineage>
        <taxon>Bacteria</taxon>
        <taxon>Bacillati</taxon>
        <taxon>Actinomycetota</taxon>
        <taxon>Actinomycetes</taxon>
        <taxon>Actinomycetales</taxon>
        <taxon>Actinomycetaceae</taxon>
        <taxon>Varibaculum</taxon>
    </lineage>
</organism>
<protein>
    <recommendedName>
        <fullName evidence="4">DUF3040 domain-containing protein</fullName>
    </recommendedName>
</protein>
<evidence type="ECO:0000313" key="2">
    <source>
        <dbReference type="EMBL" id="MCG4617485.1"/>
    </source>
</evidence>
<feature type="transmembrane region" description="Helical" evidence="1">
    <location>
        <begin position="93"/>
        <end position="113"/>
    </location>
</feature>
<gene>
    <name evidence="2" type="ORF">L0M99_03100</name>
</gene>
<name>A0AAJ1EXJ9_9ACTO</name>
<reference evidence="2" key="1">
    <citation type="submission" date="2022-01" db="EMBL/GenBank/DDBJ databases">
        <title>Collection of gut derived symbiotic bacterial strains cultured from healthy donors.</title>
        <authorList>
            <person name="Lin H."/>
            <person name="Kohout C."/>
            <person name="Waligurski E."/>
            <person name="Pamer E.G."/>
        </authorList>
    </citation>
    <scope>NUCLEOTIDE SEQUENCE</scope>
    <source>
        <strain evidence="2">DFI.7.46</strain>
    </source>
</reference>
<dbReference type="RefSeq" id="WP_238127715.1">
    <property type="nucleotide sequence ID" value="NZ_JAKNHJ010000004.1"/>
</dbReference>
<dbReference type="Proteomes" id="UP001200537">
    <property type="component" value="Unassembled WGS sequence"/>
</dbReference>